<evidence type="ECO:0000313" key="2">
    <source>
        <dbReference type="Proteomes" id="UP000019812"/>
    </source>
</evidence>
<dbReference type="EMBL" id="JDSS02000020">
    <property type="protein sequence ID" value="KFB68491.1"/>
    <property type="molecule type" value="Genomic_DNA"/>
</dbReference>
<dbReference type="AntiFam" id="ANF00149">
    <property type="entry name" value="Shadow ORF (opposite cshA)"/>
</dbReference>
<evidence type="ECO:0000313" key="1">
    <source>
        <dbReference type="EMBL" id="KFB68491.1"/>
    </source>
</evidence>
<reference evidence="1 2" key="1">
    <citation type="submission" date="2014-07" db="EMBL/GenBank/DDBJ databases">
        <title>Expanding our view of genomic diversity in Candidatus Accumulibacter clades.</title>
        <authorList>
            <person name="Skennerton C.T."/>
            <person name="Barr J.J."/>
            <person name="Slater F.R."/>
            <person name="Bond P.L."/>
            <person name="Tyson G.W."/>
        </authorList>
    </citation>
    <scope>NUCLEOTIDE SEQUENCE [LARGE SCALE GENOMIC DNA]</scope>
    <source>
        <strain evidence="2">SK-01</strain>
    </source>
</reference>
<dbReference type="Proteomes" id="UP000019812">
    <property type="component" value="Unassembled WGS sequence"/>
</dbReference>
<name>A0A084Y197_9PROT</name>
<comment type="caution">
    <text evidence="1">The sequence shown here is derived from an EMBL/GenBank/DDBJ whole genome shotgun (WGS) entry which is preliminary data.</text>
</comment>
<accession>A0A084Y197</accession>
<organism evidence="1 2">
    <name type="scientific">Candidatus Accumulibacter vicinus</name>
    <dbReference type="NCBI Taxonomy" id="2954382"/>
    <lineage>
        <taxon>Bacteria</taxon>
        <taxon>Pseudomonadati</taxon>
        <taxon>Pseudomonadota</taxon>
        <taxon>Betaproteobacteria</taxon>
        <taxon>Candidatus Accumulibacter</taxon>
    </lineage>
</organism>
<gene>
    <name evidence="1" type="ORF">CAPSK01_001887</name>
</gene>
<dbReference type="AlphaFoldDB" id="A0A084Y197"/>
<proteinExistence type="predicted"/>
<sequence length="65" mass="7698">MQQRQRESSRLAGTRLCPTHQIKARKDHRYRLYLDWRGLGVTLVGQGSQEIRRQAQFIKTHPQNP</sequence>
<protein>
    <submittedName>
        <fullName evidence="1">Uncharacterized protein</fullName>
    </submittedName>
</protein>